<dbReference type="RefSeq" id="WP_420905187.1">
    <property type="nucleotide sequence ID" value="NZ_BAAFGK010000004.1"/>
</dbReference>
<reference evidence="1 2" key="1">
    <citation type="submission" date="2024-09" db="EMBL/GenBank/DDBJ databases">
        <title>Draft genome sequence of Candidatus Magnetaquicoccaceae bacterium FCR-1.</title>
        <authorList>
            <person name="Shimoshige H."/>
            <person name="Shimamura S."/>
            <person name="Taoka A."/>
            <person name="Kobayashi H."/>
            <person name="Maekawa T."/>
        </authorList>
    </citation>
    <scope>NUCLEOTIDE SEQUENCE [LARGE SCALE GENOMIC DNA]</scope>
    <source>
        <strain evidence="1 2">FCR-1</strain>
    </source>
</reference>
<proteinExistence type="predicted"/>
<dbReference type="Pfam" id="PF13489">
    <property type="entry name" value="Methyltransf_23"/>
    <property type="match status" value="1"/>
</dbReference>
<dbReference type="Proteomes" id="UP001628193">
    <property type="component" value="Unassembled WGS sequence"/>
</dbReference>
<evidence type="ECO:0000313" key="1">
    <source>
        <dbReference type="EMBL" id="GAB0057490.1"/>
    </source>
</evidence>
<comment type="caution">
    <text evidence="1">The sequence shown here is derived from an EMBL/GenBank/DDBJ whole genome shotgun (WGS) entry which is preliminary data.</text>
</comment>
<dbReference type="Gene3D" id="3.40.50.150">
    <property type="entry name" value="Vaccinia Virus protein VP39"/>
    <property type="match status" value="1"/>
</dbReference>
<gene>
    <name evidence="1" type="ORF">SIID45300_01819</name>
</gene>
<sequence>MIADTTQNCPICNHSTHWYMPFMDQESGQSVMRKTGYAWHLCTRCGSGYPSVAANLDDLQNYWHINRLVSVPDLDDQAVWERRIAYSRYWADKSWQTLQPFLSRPQKRFLDIACGLGLTVRKFHEQGWQSMGIDADPNTQRFHQQFDVDCVIGQFERYQMAGPWDVISIAHAIYFVDNPRAFFARVKENLAPGGIFLVIVSDFASVLADALPSQVHTWYPSGGAMQYALHQHGFEVLKKEQHHGSIFFLAKPTQSSVAARINHWDLLRMRWQRVAYLWCGRPALHLFRTTKRWFQRWIL</sequence>
<name>A0ABQ0C9E1_9PROT</name>
<dbReference type="PANTHER" id="PTHR43861">
    <property type="entry name" value="TRANS-ACONITATE 2-METHYLTRANSFERASE-RELATED"/>
    <property type="match status" value="1"/>
</dbReference>
<dbReference type="SUPFAM" id="SSF53335">
    <property type="entry name" value="S-adenosyl-L-methionine-dependent methyltransferases"/>
    <property type="match status" value="1"/>
</dbReference>
<dbReference type="EMBL" id="BAAFGK010000004">
    <property type="protein sequence ID" value="GAB0057490.1"/>
    <property type="molecule type" value="Genomic_DNA"/>
</dbReference>
<dbReference type="CDD" id="cd02440">
    <property type="entry name" value="AdoMet_MTases"/>
    <property type="match status" value="1"/>
</dbReference>
<dbReference type="InterPro" id="IPR029063">
    <property type="entry name" value="SAM-dependent_MTases_sf"/>
</dbReference>
<keyword evidence="2" id="KW-1185">Reference proteome</keyword>
<protein>
    <submittedName>
        <fullName evidence="1">Uncharacterized protein</fullName>
    </submittedName>
</protein>
<evidence type="ECO:0000313" key="2">
    <source>
        <dbReference type="Proteomes" id="UP001628193"/>
    </source>
</evidence>
<accession>A0ABQ0C9E1</accession>
<organism evidence="1 2">
    <name type="scientific">Candidatus Magnetaquiglobus chichijimensis</name>
    <dbReference type="NCBI Taxonomy" id="3141448"/>
    <lineage>
        <taxon>Bacteria</taxon>
        <taxon>Pseudomonadati</taxon>
        <taxon>Pseudomonadota</taxon>
        <taxon>Magnetococcia</taxon>
        <taxon>Magnetococcales</taxon>
        <taxon>Candidatus Magnetaquicoccaceae</taxon>
        <taxon>Candidatus Magnetaquiglobus</taxon>
    </lineage>
</organism>